<feature type="non-terminal residue" evidence="1">
    <location>
        <position position="96"/>
    </location>
</feature>
<accession>A0A7J8NPP4</accession>
<evidence type="ECO:0000313" key="2">
    <source>
        <dbReference type="Proteomes" id="UP000593578"/>
    </source>
</evidence>
<reference evidence="1 2" key="1">
    <citation type="journal article" date="2019" name="Genome Biol. Evol.">
        <title>Insights into the evolution of the New World diploid cottons (Gossypium, subgenus Houzingenia) based on genome sequencing.</title>
        <authorList>
            <person name="Grover C.E."/>
            <person name="Arick M.A. 2nd"/>
            <person name="Thrash A."/>
            <person name="Conover J.L."/>
            <person name="Sanders W.S."/>
            <person name="Peterson D.G."/>
            <person name="Frelichowski J.E."/>
            <person name="Scheffler J.A."/>
            <person name="Scheffler B.E."/>
            <person name="Wendel J.F."/>
        </authorList>
    </citation>
    <scope>NUCLEOTIDE SEQUENCE [LARGE SCALE GENOMIC DNA]</scope>
    <source>
        <strain evidence="1">8</strain>
        <tissue evidence="1">Leaf</tissue>
    </source>
</reference>
<dbReference type="EMBL" id="JABEZZ010000001">
    <property type="protein sequence ID" value="MBA0578762.1"/>
    <property type="molecule type" value="Genomic_DNA"/>
</dbReference>
<gene>
    <name evidence="1" type="ORF">Gorai_021034</name>
</gene>
<dbReference type="AlphaFoldDB" id="A0A7J8NPP4"/>
<evidence type="ECO:0000313" key="1">
    <source>
        <dbReference type="EMBL" id="MBA0578762.1"/>
    </source>
</evidence>
<comment type="caution">
    <text evidence="1">The sequence shown here is derived from an EMBL/GenBank/DDBJ whole genome shotgun (WGS) entry which is preliminary data.</text>
</comment>
<dbReference type="Proteomes" id="UP000593578">
    <property type="component" value="Unassembled WGS sequence"/>
</dbReference>
<sequence length="96" mass="10885">DINEVGKRGGDVDKEGQFTLVGVERRVKERLEGRGLWLGFLGFRVHPLIRNDLIEDLIEWSKMDGSFHGEPFRQYKAKGCSRVSLVGFHVATCPVE</sequence>
<feature type="non-terminal residue" evidence="1">
    <location>
        <position position="1"/>
    </location>
</feature>
<proteinExistence type="predicted"/>
<name>A0A7J8NPP4_GOSRA</name>
<organism evidence="1 2">
    <name type="scientific">Gossypium raimondii</name>
    <name type="common">Peruvian cotton</name>
    <name type="synonym">Gossypium klotzschianum subsp. raimondii</name>
    <dbReference type="NCBI Taxonomy" id="29730"/>
    <lineage>
        <taxon>Eukaryota</taxon>
        <taxon>Viridiplantae</taxon>
        <taxon>Streptophyta</taxon>
        <taxon>Embryophyta</taxon>
        <taxon>Tracheophyta</taxon>
        <taxon>Spermatophyta</taxon>
        <taxon>Magnoliopsida</taxon>
        <taxon>eudicotyledons</taxon>
        <taxon>Gunneridae</taxon>
        <taxon>Pentapetalae</taxon>
        <taxon>rosids</taxon>
        <taxon>malvids</taxon>
        <taxon>Malvales</taxon>
        <taxon>Malvaceae</taxon>
        <taxon>Malvoideae</taxon>
        <taxon>Gossypium</taxon>
    </lineage>
</organism>
<protein>
    <submittedName>
        <fullName evidence="1">Uncharacterized protein</fullName>
    </submittedName>
</protein>